<keyword evidence="3" id="KW-1185">Reference proteome</keyword>
<sequence>MKIGLVYGHVASNLGDLCINKGVVSLIESISPDSKLNVVLKNPNPNYLEVAKKSFEGTMKINFIEFQPPKNVYDEYQSLKEYLEDPKKFLIDTNLYDCDVIVNNAGEFLFSYKDNPRLDFIWRTLPSIAAKSEGIKFVTLPSTLGPFQDVEGKNLITSFLTCNATIGVRDNESMNLLSKIVGGHPQPQSLLDPAFFIKKNRIQLKEKFEKPRLGMIMRLDDFGLRTGGKKSSVNYRISKQNNFKNSLSYIFSIKVIEDFLNKFGGIVDLFIQTKYDDELVKTIFNHWKFKDYDKYVNVIYPTNIDDYLEAISHCNYVISSRFHGCILSFLAGVPAIGVYFNSHGHKMPGLYKMLNVSDSCFKINNTNISLISKLIISNYNSKSKLMEQVNNKIEMLKIKTKNWAEKELFSSYTVNEELNQIDILNFMEYLEKFRLSSIADTKKEINVVRKIEYELECLKENQYAIESQLEKIHTKQNFIKEKLTEIEGNSKNNFDNIQNQLVTLQKNINEILSHDNRKIYEKFLRKLTKLSFPKRIFSLKLNMDNKKTKLISFVANKNKYLIWNLDELIYDLPDYCNAYISSHSHFNFDIPSDENLIVLEPNTRYQISGELLYEGVNVNLWLIEYDNLKRLENHKYSLKSGLFYKEFVTNKEHVKMSIAIQIYGKGKLFSPTKSWNIE</sequence>
<dbReference type="GO" id="GO:0016740">
    <property type="term" value="F:transferase activity"/>
    <property type="evidence" value="ECO:0007669"/>
    <property type="project" value="UniProtKB-KW"/>
</dbReference>
<reference evidence="3" key="1">
    <citation type="submission" date="2016-11" db="EMBL/GenBank/DDBJ databases">
        <authorList>
            <person name="Varghese N."/>
            <person name="Submissions S."/>
        </authorList>
    </citation>
    <scope>NUCLEOTIDE SEQUENCE [LARGE SCALE GENOMIC DNA]</scope>
    <source>
        <strain evidence="3">CGMCC 1.6496</strain>
    </source>
</reference>
<dbReference type="AlphaFoldDB" id="A0A1M5UJ80"/>
<dbReference type="RefSeq" id="WP_073009468.1">
    <property type="nucleotide sequence ID" value="NZ_FQXD01000010.1"/>
</dbReference>
<dbReference type="Proteomes" id="UP000184079">
    <property type="component" value="Unassembled WGS sequence"/>
</dbReference>
<protein>
    <submittedName>
        <fullName evidence="2">Polysaccharide pyruvyl transferase family protein WcaK</fullName>
    </submittedName>
</protein>
<keyword evidence="2" id="KW-0808">Transferase</keyword>
<evidence type="ECO:0000313" key="3">
    <source>
        <dbReference type="Proteomes" id="UP000184079"/>
    </source>
</evidence>
<feature type="domain" description="Polysaccharide pyruvyl transferase" evidence="1">
    <location>
        <begin position="13"/>
        <end position="339"/>
    </location>
</feature>
<dbReference type="EMBL" id="FQXD01000010">
    <property type="protein sequence ID" value="SHH62971.1"/>
    <property type="molecule type" value="Genomic_DNA"/>
</dbReference>
<dbReference type="Pfam" id="PF04230">
    <property type="entry name" value="PS_pyruv_trans"/>
    <property type="match status" value="1"/>
</dbReference>
<accession>A0A1M5UJ80</accession>
<dbReference type="PANTHER" id="PTHR36836">
    <property type="entry name" value="COLANIC ACID BIOSYNTHESIS PROTEIN WCAK"/>
    <property type="match status" value="1"/>
</dbReference>
<evidence type="ECO:0000259" key="1">
    <source>
        <dbReference type="Pfam" id="PF04230"/>
    </source>
</evidence>
<name>A0A1M5UJ80_9BACI</name>
<organism evidence="2 3">
    <name type="scientific">Virgibacillus chiguensis</name>
    <dbReference type="NCBI Taxonomy" id="411959"/>
    <lineage>
        <taxon>Bacteria</taxon>
        <taxon>Bacillati</taxon>
        <taxon>Bacillota</taxon>
        <taxon>Bacilli</taxon>
        <taxon>Bacillales</taxon>
        <taxon>Bacillaceae</taxon>
        <taxon>Virgibacillus</taxon>
    </lineage>
</organism>
<evidence type="ECO:0000313" key="2">
    <source>
        <dbReference type="EMBL" id="SHH62971.1"/>
    </source>
</evidence>
<dbReference type="InterPro" id="IPR007345">
    <property type="entry name" value="Polysacch_pyruvyl_Trfase"/>
</dbReference>
<gene>
    <name evidence="2" type="ORF">SAMN05421807_1102</name>
</gene>
<dbReference type="PANTHER" id="PTHR36836:SF1">
    <property type="entry name" value="COLANIC ACID BIOSYNTHESIS PROTEIN WCAK"/>
    <property type="match status" value="1"/>
</dbReference>
<proteinExistence type="predicted"/>